<evidence type="ECO:0000256" key="1">
    <source>
        <dbReference type="SAM" id="Phobius"/>
    </source>
</evidence>
<organism evidence="2 3">
    <name type="scientific">Dermabacter jinjuensis</name>
    <dbReference type="NCBI Taxonomy" id="1667168"/>
    <lineage>
        <taxon>Bacteria</taxon>
        <taxon>Bacillati</taxon>
        <taxon>Actinomycetota</taxon>
        <taxon>Actinomycetes</taxon>
        <taxon>Micrococcales</taxon>
        <taxon>Dermabacteraceae</taxon>
        <taxon>Dermabacter</taxon>
    </lineage>
</organism>
<evidence type="ECO:0000313" key="2">
    <source>
        <dbReference type="EMBL" id="ATH96513.1"/>
    </source>
</evidence>
<dbReference type="Proteomes" id="UP000815698">
    <property type="component" value="Chromosome"/>
</dbReference>
<keyword evidence="1" id="KW-1133">Transmembrane helix</keyword>
<dbReference type="Pfam" id="PF11292">
    <property type="entry name" value="DUF3093"/>
    <property type="match status" value="1"/>
</dbReference>
<reference evidence="2 3" key="1">
    <citation type="journal article" date="2016" name="Int. J. Syst. Evol. Microbiol.">
        <title>Dermabacter jinjuensis sp. nov., a novel species of the genus Dermabacter isolated from a clinical specimen.</title>
        <authorList>
            <person name="Park Y.K."/>
            <person name="Lee K.M."/>
            <person name="Lee W.K."/>
            <person name="Cho M.J."/>
            <person name="Lee H.S."/>
            <person name="Cho Y.G."/>
            <person name="Lee Y.C."/>
            <person name="Lee W.K."/>
            <person name="Seong W.K."/>
            <person name="Hwang K.J."/>
        </authorList>
    </citation>
    <scope>NUCLEOTIDE SEQUENCE [LARGE SCALE GENOMIC DNA]</scope>
    <source>
        <strain evidence="2 3">32T</strain>
    </source>
</reference>
<accession>A0ABN5DMP8</accession>
<evidence type="ECO:0000313" key="3">
    <source>
        <dbReference type="Proteomes" id="UP000815698"/>
    </source>
</evidence>
<feature type="transmembrane region" description="Helical" evidence="1">
    <location>
        <begin position="12"/>
        <end position="33"/>
    </location>
</feature>
<feature type="transmembrane region" description="Helical" evidence="1">
    <location>
        <begin position="39"/>
        <end position="58"/>
    </location>
</feature>
<dbReference type="EMBL" id="CP023482">
    <property type="protein sequence ID" value="ATH96513.1"/>
    <property type="molecule type" value="Genomic_DNA"/>
</dbReference>
<keyword evidence="1" id="KW-0812">Transmembrane</keyword>
<name>A0ABN5DMP8_9MICO</name>
<protein>
    <submittedName>
        <fullName evidence="2">DUF3093 domain-containing protein</fullName>
    </submittedName>
</protein>
<dbReference type="InterPro" id="IPR021443">
    <property type="entry name" value="DUF3093"/>
</dbReference>
<sequence>MAAMTSLFHERLHPGPFVVCIAIIFGVLLGAILTPLSEIVGIATAITLGAFFPALLVASSPVVEVREDVVAAGPARIEVDVLGEPRILNKADFEKILGPDIRPLDFRVVRGWISTGVEVPVIDPDDPTPALVLSLRRPEDFALALKAAQKKRAHEDSSSHTR</sequence>
<keyword evidence="3" id="KW-1185">Reference proteome</keyword>
<proteinExistence type="predicted"/>
<gene>
    <name evidence="2" type="ORF">COP05_04975</name>
</gene>
<keyword evidence="1" id="KW-0472">Membrane</keyword>